<name>A0A645EN74_9ZZZZ</name>
<gene>
    <name evidence="6" type="primary">parB_14</name>
    <name evidence="6" type="ORF">SDC9_150027</name>
</gene>
<dbReference type="SMART" id="SM00470">
    <property type="entry name" value="ParB"/>
    <property type="match status" value="1"/>
</dbReference>
<dbReference type="GO" id="GO:0045881">
    <property type="term" value="P:positive regulation of sporulation resulting in formation of a cellular spore"/>
    <property type="evidence" value="ECO:0007669"/>
    <property type="project" value="TreeGrafter"/>
</dbReference>
<dbReference type="GO" id="GO:0005694">
    <property type="term" value="C:chromosome"/>
    <property type="evidence" value="ECO:0007669"/>
    <property type="project" value="TreeGrafter"/>
</dbReference>
<dbReference type="GO" id="GO:0003677">
    <property type="term" value="F:DNA binding"/>
    <property type="evidence" value="ECO:0007669"/>
    <property type="project" value="UniProtKB-KW"/>
</dbReference>
<dbReference type="Pfam" id="PF17762">
    <property type="entry name" value="HTH_ParB"/>
    <property type="match status" value="1"/>
</dbReference>
<dbReference type="InterPro" id="IPR041468">
    <property type="entry name" value="HTH_ParB/Spo0J"/>
</dbReference>
<evidence type="ECO:0000259" key="5">
    <source>
        <dbReference type="SMART" id="SM00470"/>
    </source>
</evidence>
<dbReference type="SUPFAM" id="SSF110849">
    <property type="entry name" value="ParB/Sulfiredoxin"/>
    <property type="match status" value="1"/>
</dbReference>
<feature type="domain" description="ParB-like N-terminal" evidence="5">
    <location>
        <begin position="29"/>
        <end position="119"/>
    </location>
</feature>
<organism evidence="6">
    <name type="scientific">bioreactor metagenome</name>
    <dbReference type="NCBI Taxonomy" id="1076179"/>
    <lineage>
        <taxon>unclassified sequences</taxon>
        <taxon>metagenomes</taxon>
        <taxon>ecological metagenomes</taxon>
    </lineage>
</organism>
<proteinExistence type="inferred from homology"/>
<dbReference type="PANTHER" id="PTHR33375:SF1">
    <property type="entry name" value="CHROMOSOME-PARTITIONING PROTEIN PARB-RELATED"/>
    <property type="match status" value="1"/>
</dbReference>
<dbReference type="AlphaFoldDB" id="A0A645EN74"/>
<evidence type="ECO:0000313" key="6">
    <source>
        <dbReference type="EMBL" id="MPN02810.1"/>
    </source>
</evidence>
<dbReference type="InterPro" id="IPR004437">
    <property type="entry name" value="ParB/RepB/Spo0J"/>
</dbReference>
<dbReference type="InterPro" id="IPR057240">
    <property type="entry name" value="ParB_dimer_C"/>
</dbReference>
<dbReference type="InterPro" id="IPR050336">
    <property type="entry name" value="Chromosome_partition/occlusion"/>
</dbReference>
<dbReference type="GO" id="GO:0007059">
    <property type="term" value="P:chromosome segregation"/>
    <property type="evidence" value="ECO:0007669"/>
    <property type="project" value="UniProtKB-KW"/>
</dbReference>
<dbReference type="InterPro" id="IPR003115">
    <property type="entry name" value="ParB_N"/>
</dbReference>
<dbReference type="FunFam" id="1.10.10.2830:FF:000001">
    <property type="entry name" value="Chromosome partitioning protein ParB"/>
    <property type="match status" value="1"/>
</dbReference>
<dbReference type="FunFam" id="3.90.1530.30:FF:000001">
    <property type="entry name" value="Chromosome partitioning protein ParB"/>
    <property type="match status" value="1"/>
</dbReference>
<evidence type="ECO:0000256" key="3">
    <source>
        <dbReference type="ARBA" id="ARBA00023125"/>
    </source>
</evidence>
<sequence length="300" mass="33653">MARKNALGRGLDALIAYNEGESQGSTSISEVELSKMFPNPDQPRRVFDEDSLVELAVSIRKIGLIQPVTLRREGDDSYQIIAGERRYRASLMAGLTSIPAYIKAANDDELMEMALVENIQREDLNSIEIALAYQNLIDSLSLTQEQLSERVGKKRTTITNYLRLLKLPAEVQMGVKDKKIDMGHARALVTMNDPVAQLSLYNLILEDGLSVRSVETIVRDYSEGKPLNGKSGRKEGKNREKSPGRSFVDDFDALKQHLSNYFKADVQFNYNKNGKGKITIPFSSAEDLERIIGMFDTMKK</sequence>
<dbReference type="Gene3D" id="3.90.1530.30">
    <property type="match status" value="1"/>
</dbReference>
<dbReference type="InterPro" id="IPR036086">
    <property type="entry name" value="ParB/Sulfiredoxin_sf"/>
</dbReference>
<dbReference type="PANTHER" id="PTHR33375">
    <property type="entry name" value="CHROMOSOME-PARTITIONING PROTEIN PARB-RELATED"/>
    <property type="match status" value="1"/>
</dbReference>
<dbReference type="Pfam" id="PF23552">
    <property type="entry name" value="ParB_C"/>
    <property type="match status" value="1"/>
</dbReference>
<feature type="region of interest" description="Disordered" evidence="4">
    <location>
        <begin position="222"/>
        <end position="246"/>
    </location>
</feature>
<comment type="similarity">
    <text evidence="1">Belongs to the ParB family.</text>
</comment>
<accession>A0A645EN74</accession>
<dbReference type="NCBIfam" id="TIGR00180">
    <property type="entry name" value="parB_part"/>
    <property type="match status" value="1"/>
</dbReference>
<protein>
    <submittedName>
        <fullName evidence="6">Putative chromosome-partitioning protein ParB</fullName>
    </submittedName>
</protein>
<keyword evidence="3" id="KW-0238">DNA-binding</keyword>
<keyword evidence="2" id="KW-0159">Chromosome partition</keyword>
<dbReference type="Gene3D" id="1.10.10.2830">
    <property type="match status" value="1"/>
</dbReference>
<feature type="compositionally biased region" description="Basic and acidic residues" evidence="4">
    <location>
        <begin position="232"/>
        <end position="243"/>
    </location>
</feature>
<dbReference type="Pfam" id="PF02195">
    <property type="entry name" value="ParB_N"/>
    <property type="match status" value="1"/>
</dbReference>
<evidence type="ECO:0000256" key="2">
    <source>
        <dbReference type="ARBA" id="ARBA00022829"/>
    </source>
</evidence>
<evidence type="ECO:0000256" key="1">
    <source>
        <dbReference type="ARBA" id="ARBA00006295"/>
    </source>
</evidence>
<reference evidence="6" key="1">
    <citation type="submission" date="2019-08" db="EMBL/GenBank/DDBJ databases">
        <authorList>
            <person name="Kucharzyk K."/>
            <person name="Murdoch R.W."/>
            <person name="Higgins S."/>
            <person name="Loffler F."/>
        </authorList>
    </citation>
    <scope>NUCLEOTIDE SEQUENCE</scope>
</reference>
<evidence type="ECO:0000256" key="4">
    <source>
        <dbReference type="SAM" id="MobiDB-lite"/>
    </source>
</evidence>
<dbReference type="SUPFAM" id="SSF109709">
    <property type="entry name" value="KorB DNA-binding domain-like"/>
    <property type="match status" value="1"/>
</dbReference>
<dbReference type="EMBL" id="VSSQ01048764">
    <property type="protein sequence ID" value="MPN02810.1"/>
    <property type="molecule type" value="Genomic_DNA"/>
</dbReference>
<dbReference type="CDD" id="cd16393">
    <property type="entry name" value="SPO0J_N"/>
    <property type="match status" value="1"/>
</dbReference>
<comment type="caution">
    <text evidence="6">The sequence shown here is derived from an EMBL/GenBank/DDBJ whole genome shotgun (WGS) entry which is preliminary data.</text>
</comment>